<dbReference type="Gene3D" id="1.25.40.10">
    <property type="entry name" value="Tetratricopeptide repeat domain"/>
    <property type="match status" value="1"/>
</dbReference>
<feature type="compositionally biased region" description="Basic and acidic residues" evidence="3">
    <location>
        <begin position="748"/>
        <end position="757"/>
    </location>
</feature>
<dbReference type="Pfam" id="PF20266">
    <property type="entry name" value="Mab-21_C"/>
    <property type="match status" value="1"/>
</dbReference>
<evidence type="ECO:0000256" key="3">
    <source>
        <dbReference type="SAM" id="MobiDB-lite"/>
    </source>
</evidence>
<organism evidence="6 7">
    <name type="scientific">Mytilus galloprovincialis</name>
    <name type="common">Mediterranean mussel</name>
    <dbReference type="NCBI Taxonomy" id="29158"/>
    <lineage>
        <taxon>Eukaryota</taxon>
        <taxon>Metazoa</taxon>
        <taxon>Spiralia</taxon>
        <taxon>Lophotrochozoa</taxon>
        <taxon>Mollusca</taxon>
        <taxon>Bivalvia</taxon>
        <taxon>Autobranchia</taxon>
        <taxon>Pteriomorphia</taxon>
        <taxon>Mytilida</taxon>
        <taxon>Mytiloidea</taxon>
        <taxon>Mytilidae</taxon>
        <taxon>Mytilinae</taxon>
        <taxon>Mytilus</taxon>
    </lineage>
</organism>
<keyword evidence="2" id="KW-0802">TPR repeat</keyword>
<dbReference type="Pfam" id="PF03281">
    <property type="entry name" value="Mab-21"/>
    <property type="match status" value="1"/>
</dbReference>
<dbReference type="InterPro" id="IPR046906">
    <property type="entry name" value="Mab-21_HhH/H2TH-like"/>
</dbReference>
<proteinExistence type="inferred from homology"/>
<dbReference type="PANTHER" id="PTHR10656:SF69">
    <property type="entry name" value="MAB-21-LIKE HHH_H2TH-LIKE DOMAIN-CONTAINING PROTEIN"/>
    <property type="match status" value="1"/>
</dbReference>
<dbReference type="InterPro" id="IPR019734">
    <property type="entry name" value="TPR_rpt"/>
</dbReference>
<protein>
    <recommendedName>
        <fullName evidence="8">Mab-21-like HhH/H2TH-like domain-containing protein</fullName>
    </recommendedName>
</protein>
<comment type="caution">
    <text evidence="6">The sequence shown here is derived from an EMBL/GenBank/DDBJ whole genome shotgun (WGS) entry which is preliminary data.</text>
</comment>
<feature type="compositionally biased region" description="Basic residues" evidence="3">
    <location>
        <begin position="769"/>
        <end position="779"/>
    </location>
</feature>
<keyword evidence="7" id="KW-1185">Reference proteome</keyword>
<dbReference type="OrthoDB" id="6054650at2759"/>
<accession>A0A8B6G0B8</accession>
<evidence type="ECO:0008006" key="8">
    <source>
        <dbReference type="Google" id="ProtNLM"/>
    </source>
</evidence>
<sequence>MPHVGNFKTKCLSTYQIVFTASALQEVGRRDCKVASDFISSRDEISGLPHLHFAFAIHSFVPRRYVETQNPVATPSVVGNYAEGMRIPPLVIQKSKNTFEKKKFIPDSDVTFLHVKDVIVDFPDSIDADQANYVISTESCHAGYCRLKILDNGNNEKYANLAIDHKGINYLGSKKSDMQFRTKISTNKKAIDSMLSTLLNKGHGFDVKFMDVFSGVPNDSFNLNRRPHTSVGFSGILVSAQKEEDKNKASSGLIEDVYQDEVDHQLAFQCKTWPPIANDWKTRERTFQWPSAATIDKVLHCPVHVVPVCHSSSGNADIEWKLSFAVAEKRLIAEEVGDTQRQCYLVLYMLCLSIMAEGILKISHIRSIFFHACENLETRMWHKNPAFCVLYLLDHLIKSIKKKQLPCYFVKLNNMMDHLTDLQVSQLERRLTNVRRKPIEELLCLGETYTILDVFPYNLNIRKLFAAVLADAKSYKDIAQAQQSVAYFINASNAVCNGFYHEYGFDHCASVFEDVIDNFVEPVLGKEEAVNQRDYIPHLLNQRNIEFSNDLPPDDIWKPITFCRFLIVRYVEGNTGAGLYEHLACLHHAAANIFKERRLELLKTADVQFNEALKREGEGHGAGLFVDYAHFLCTCGRHEEAVPHIMRVISTEKEKPESVNYYGRMESHTVDSYLQNEINTNGGIEVLSVVFAYYLLVDCYNVMKKTTDVENALEGFEKVCEQCGDLKAYNLLGYTYLKLGEKDKATKTFTRAQKEPSNKIVKQYLPKPPAKKGKNGHRK</sequence>
<comment type="similarity">
    <text evidence="1">Belongs to the mab-21 family.</text>
</comment>
<evidence type="ECO:0000313" key="6">
    <source>
        <dbReference type="EMBL" id="VDI56897.1"/>
    </source>
</evidence>
<dbReference type="InterPro" id="IPR024810">
    <property type="entry name" value="MAB21L/cGLR"/>
</dbReference>
<dbReference type="PANTHER" id="PTHR10656">
    <property type="entry name" value="CELL FATE DETERMINING PROTEIN MAB21-RELATED"/>
    <property type="match status" value="1"/>
</dbReference>
<dbReference type="Gene3D" id="1.10.1410.40">
    <property type="match status" value="1"/>
</dbReference>
<evidence type="ECO:0000313" key="7">
    <source>
        <dbReference type="Proteomes" id="UP000596742"/>
    </source>
</evidence>
<dbReference type="Proteomes" id="UP000596742">
    <property type="component" value="Unassembled WGS sequence"/>
</dbReference>
<evidence type="ECO:0000259" key="5">
    <source>
        <dbReference type="Pfam" id="PF20266"/>
    </source>
</evidence>
<evidence type="ECO:0000256" key="1">
    <source>
        <dbReference type="ARBA" id="ARBA00008307"/>
    </source>
</evidence>
<reference evidence="6" key="1">
    <citation type="submission" date="2018-11" db="EMBL/GenBank/DDBJ databases">
        <authorList>
            <person name="Alioto T."/>
            <person name="Alioto T."/>
        </authorList>
    </citation>
    <scope>NUCLEOTIDE SEQUENCE</scope>
</reference>
<feature type="domain" description="Mab-21-like nucleotidyltransferase" evidence="4">
    <location>
        <begin position="260"/>
        <end position="333"/>
    </location>
</feature>
<gene>
    <name evidence="6" type="ORF">MGAL_10B067536</name>
</gene>
<feature type="repeat" description="TPR" evidence="2">
    <location>
        <begin position="726"/>
        <end position="759"/>
    </location>
</feature>
<evidence type="ECO:0000259" key="4">
    <source>
        <dbReference type="Pfam" id="PF03281"/>
    </source>
</evidence>
<evidence type="ECO:0000256" key="2">
    <source>
        <dbReference type="PROSITE-ProRule" id="PRU00339"/>
    </source>
</evidence>
<dbReference type="PROSITE" id="PS50005">
    <property type="entry name" value="TPR"/>
    <property type="match status" value="1"/>
</dbReference>
<dbReference type="InterPro" id="IPR011990">
    <property type="entry name" value="TPR-like_helical_dom_sf"/>
</dbReference>
<dbReference type="EMBL" id="UYJE01007677">
    <property type="protein sequence ID" value="VDI56897.1"/>
    <property type="molecule type" value="Genomic_DNA"/>
</dbReference>
<feature type="domain" description="Mab-21-like HhH/H2TH-like" evidence="5">
    <location>
        <begin position="360"/>
        <end position="431"/>
    </location>
</feature>
<name>A0A8B6G0B8_MYTGA</name>
<dbReference type="InterPro" id="IPR046903">
    <property type="entry name" value="Mab-21-like_nuc_Trfase"/>
</dbReference>
<dbReference type="SUPFAM" id="SSF48452">
    <property type="entry name" value="TPR-like"/>
    <property type="match status" value="1"/>
</dbReference>
<feature type="region of interest" description="Disordered" evidence="3">
    <location>
        <begin position="748"/>
        <end position="779"/>
    </location>
</feature>
<dbReference type="SMART" id="SM01265">
    <property type="entry name" value="Mab-21"/>
    <property type="match status" value="1"/>
</dbReference>
<dbReference type="AlphaFoldDB" id="A0A8B6G0B8"/>